<sequence>MSNILLCSSFSAHIYIYIHIKPKICSMSSIKRHKCDLSLRKTRPHNIRDLTKNSSRTLTDWHTFLLQKARSTMSNPTISPTITMPPPVYETTPLLSHPGSIIRHLTEDHPVPSHHHHQPQPWRWFVLLALSLLNFINGAMWITFAPCLYVFARYYFGDVAAGSNAINSLSVVYFVVYPILIYPSFQYFVDPKGSPIGTGLKRGVMIGAVLNVAGAWLRYLGAVPSVMGFAMLFVGQTVAAIAQVFIIGVPPRLAVAWFEAHQINLATAIAVTANGLGVAAGFGWTPLMVHETTAETDIPNVLFAQFIWCFVILILVWIGFQYPPNVRVNIELNKDEDKVPVPTASSVWTNRSFVLMMSAYGIIVGAQSALTTLLAQVLMPPFRFPDETQVGWLGFYMLLAGVPSSMFVGWFLDRTFLYRDTCRWLYATTTVSLCTFHVAIEREDYVGVLLSR</sequence>
<reference evidence="6 7" key="1">
    <citation type="journal article" date="2018" name="New Phytol.">
        <title>Phylogenomics of Endogonaceae and evolution of mycorrhizas within Mucoromycota.</title>
        <authorList>
            <person name="Chang Y."/>
            <person name="Desiro A."/>
            <person name="Na H."/>
            <person name="Sandor L."/>
            <person name="Lipzen A."/>
            <person name="Clum A."/>
            <person name="Barry K."/>
            <person name="Grigoriev I.V."/>
            <person name="Martin F.M."/>
            <person name="Stajich J.E."/>
            <person name="Smith M.E."/>
            <person name="Bonito G."/>
            <person name="Spatafora J.W."/>
        </authorList>
    </citation>
    <scope>NUCLEOTIDE SEQUENCE [LARGE SCALE GENOMIC DNA]</scope>
    <source>
        <strain evidence="6 7">AD002</strain>
    </source>
</reference>
<evidence type="ECO:0000256" key="3">
    <source>
        <dbReference type="ARBA" id="ARBA00022989"/>
    </source>
</evidence>
<gene>
    <name evidence="6" type="ORF">BC938DRAFT_477140</name>
</gene>
<dbReference type="AlphaFoldDB" id="A0A433PBQ9"/>
<evidence type="ECO:0000256" key="2">
    <source>
        <dbReference type="ARBA" id="ARBA00022692"/>
    </source>
</evidence>
<evidence type="ECO:0000256" key="4">
    <source>
        <dbReference type="ARBA" id="ARBA00023136"/>
    </source>
</evidence>
<feature type="transmembrane region" description="Helical" evidence="5">
    <location>
        <begin position="164"/>
        <end position="182"/>
    </location>
</feature>
<proteinExistence type="predicted"/>
<dbReference type="InterPro" id="IPR049680">
    <property type="entry name" value="FLVCR1-2_SLC49-like"/>
</dbReference>
<evidence type="ECO:0000313" key="7">
    <source>
        <dbReference type="Proteomes" id="UP000274822"/>
    </source>
</evidence>
<feature type="transmembrane region" description="Helical" evidence="5">
    <location>
        <begin position="353"/>
        <end position="378"/>
    </location>
</feature>
<dbReference type="GO" id="GO:0015232">
    <property type="term" value="F:heme transmembrane transporter activity"/>
    <property type="evidence" value="ECO:0007669"/>
    <property type="project" value="TreeGrafter"/>
</dbReference>
<protein>
    <submittedName>
        <fullName evidence="6">Major facilitator superfamily domain-containing protein</fullName>
    </submittedName>
</protein>
<feature type="transmembrane region" description="Helical" evidence="5">
    <location>
        <begin position="390"/>
        <end position="412"/>
    </location>
</feature>
<accession>A0A433PBQ9</accession>
<dbReference type="GO" id="GO:0097037">
    <property type="term" value="P:heme export"/>
    <property type="evidence" value="ECO:0007669"/>
    <property type="project" value="TreeGrafter"/>
</dbReference>
<dbReference type="InterPro" id="IPR011701">
    <property type="entry name" value="MFS"/>
</dbReference>
<dbReference type="Gene3D" id="1.20.1250.20">
    <property type="entry name" value="MFS general substrate transporter like domains"/>
    <property type="match status" value="1"/>
</dbReference>
<dbReference type="GO" id="GO:0016020">
    <property type="term" value="C:membrane"/>
    <property type="evidence" value="ECO:0007669"/>
    <property type="project" value="UniProtKB-SubCell"/>
</dbReference>
<feature type="transmembrane region" description="Helical" evidence="5">
    <location>
        <begin position="263"/>
        <end position="282"/>
    </location>
</feature>
<evidence type="ECO:0000256" key="1">
    <source>
        <dbReference type="ARBA" id="ARBA00004141"/>
    </source>
</evidence>
<dbReference type="SUPFAM" id="SSF103473">
    <property type="entry name" value="MFS general substrate transporter"/>
    <property type="match status" value="1"/>
</dbReference>
<dbReference type="InterPro" id="IPR036259">
    <property type="entry name" value="MFS_trans_sf"/>
</dbReference>
<feature type="transmembrane region" description="Helical" evidence="5">
    <location>
        <begin position="226"/>
        <end position="251"/>
    </location>
</feature>
<keyword evidence="7" id="KW-1185">Reference proteome</keyword>
<dbReference type="Pfam" id="PF07690">
    <property type="entry name" value="MFS_1"/>
    <property type="match status" value="1"/>
</dbReference>
<keyword evidence="3 5" id="KW-1133">Transmembrane helix</keyword>
<keyword evidence="4 5" id="KW-0472">Membrane</keyword>
<evidence type="ECO:0000256" key="5">
    <source>
        <dbReference type="SAM" id="Phobius"/>
    </source>
</evidence>
<feature type="transmembrane region" description="Helical" evidence="5">
    <location>
        <begin position="302"/>
        <end position="320"/>
    </location>
</feature>
<name>A0A433PBQ9_9FUNG</name>
<dbReference type="EMBL" id="RBNJ01026328">
    <property type="protein sequence ID" value="RUS14963.1"/>
    <property type="molecule type" value="Genomic_DNA"/>
</dbReference>
<comment type="caution">
    <text evidence="6">The sequence shown here is derived from an EMBL/GenBank/DDBJ whole genome shotgun (WGS) entry which is preliminary data.</text>
</comment>
<dbReference type="PANTHER" id="PTHR10924">
    <property type="entry name" value="MAJOR FACILITATOR SUPERFAMILY PROTEIN-RELATED"/>
    <property type="match status" value="1"/>
</dbReference>
<dbReference type="GO" id="GO:0020037">
    <property type="term" value="F:heme binding"/>
    <property type="evidence" value="ECO:0007669"/>
    <property type="project" value="TreeGrafter"/>
</dbReference>
<feature type="transmembrane region" description="Helical" evidence="5">
    <location>
        <begin position="124"/>
        <end position="152"/>
    </location>
</feature>
<organism evidence="6 7">
    <name type="scientific">Jimgerdemannia flammicorona</name>
    <dbReference type="NCBI Taxonomy" id="994334"/>
    <lineage>
        <taxon>Eukaryota</taxon>
        <taxon>Fungi</taxon>
        <taxon>Fungi incertae sedis</taxon>
        <taxon>Mucoromycota</taxon>
        <taxon>Mucoromycotina</taxon>
        <taxon>Endogonomycetes</taxon>
        <taxon>Endogonales</taxon>
        <taxon>Endogonaceae</taxon>
        <taxon>Jimgerdemannia</taxon>
    </lineage>
</organism>
<keyword evidence="2 5" id="KW-0812">Transmembrane</keyword>
<evidence type="ECO:0000313" key="6">
    <source>
        <dbReference type="EMBL" id="RUS14963.1"/>
    </source>
</evidence>
<comment type="subcellular location">
    <subcellularLocation>
        <location evidence="1">Membrane</location>
        <topology evidence="1">Multi-pass membrane protein</topology>
    </subcellularLocation>
</comment>
<dbReference type="Proteomes" id="UP000274822">
    <property type="component" value="Unassembled WGS sequence"/>
</dbReference>
<dbReference type="PANTHER" id="PTHR10924:SF4">
    <property type="entry name" value="GH15861P"/>
    <property type="match status" value="1"/>
</dbReference>